<name>H2XLQ6_CIOIN</name>
<dbReference type="Pfam" id="PF02373">
    <property type="entry name" value="JmjC"/>
    <property type="match status" value="1"/>
</dbReference>
<dbReference type="GeneTree" id="ENSGT00940000159380"/>
<dbReference type="GO" id="GO:0045905">
    <property type="term" value="P:positive regulation of translational termination"/>
    <property type="evidence" value="ECO:0000318"/>
    <property type="project" value="GO_Central"/>
</dbReference>
<dbReference type="AlphaFoldDB" id="H2XLQ6"/>
<dbReference type="InParanoid" id="H2XLQ6"/>
<protein>
    <recommendedName>
        <fullName evidence="3">Jumonji domain-containing protein 4</fullName>
    </recommendedName>
</protein>
<reference evidence="5" key="2">
    <citation type="submission" date="2025-08" db="UniProtKB">
        <authorList>
            <consortium name="Ensembl"/>
        </authorList>
    </citation>
    <scope>IDENTIFICATION</scope>
</reference>
<evidence type="ECO:0000256" key="1">
    <source>
        <dbReference type="ARBA" id="ARBA00038068"/>
    </source>
</evidence>
<dbReference type="HOGENOM" id="CLU_016785_2_2_1"/>
<accession>H2XLQ6</accession>
<dbReference type="GO" id="GO:0043565">
    <property type="term" value="F:sequence-specific DNA binding"/>
    <property type="evidence" value="ECO:0000318"/>
    <property type="project" value="GO_Central"/>
</dbReference>
<dbReference type="InterPro" id="IPR050910">
    <property type="entry name" value="JMJD6_ArgDemeth/LysHydrox"/>
</dbReference>
<dbReference type="OMA" id="TNIVGHK"/>
<dbReference type="FunCoup" id="H2XLQ6">
    <property type="interactions" value="409"/>
</dbReference>
<dbReference type="SUPFAM" id="SSF51197">
    <property type="entry name" value="Clavaminate synthase-like"/>
    <property type="match status" value="1"/>
</dbReference>
<proteinExistence type="inferred from homology"/>
<feature type="domain" description="JmjC" evidence="4">
    <location>
        <begin position="77"/>
        <end position="233"/>
    </location>
</feature>
<reference evidence="5" key="3">
    <citation type="submission" date="2025-09" db="UniProtKB">
        <authorList>
            <consortium name="Ensembl"/>
        </authorList>
    </citation>
    <scope>IDENTIFICATION</scope>
</reference>
<dbReference type="Proteomes" id="UP000008144">
    <property type="component" value="Unassembled WGS sequence"/>
</dbReference>
<dbReference type="PROSITE" id="PS51184">
    <property type="entry name" value="JMJC"/>
    <property type="match status" value="1"/>
</dbReference>
<dbReference type="GO" id="GO:0016706">
    <property type="term" value="F:2-oxoglutarate-dependent dioxygenase activity"/>
    <property type="evidence" value="ECO:0000318"/>
    <property type="project" value="GO_Central"/>
</dbReference>
<reference evidence="6" key="1">
    <citation type="journal article" date="2002" name="Science">
        <title>The draft genome of Ciona intestinalis: insights into chordate and vertebrate origins.</title>
        <authorList>
            <person name="Dehal P."/>
            <person name="Satou Y."/>
            <person name="Campbell R.K."/>
            <person name="Chapman J."/>
            <person name="Degnan B."/>
            <person name="De Tomaso A."/>
            <person name="Davidson B."/>
            <person name="Di Gregorio A."/>
            <person name="Gelpke M."/>
            <person name="Goodstein D.M."/>
            <person name="Harafuji N."/>
            <person name="Hastings K.E."/>
            <person name="Ho I."/>
            <person name="Hotta K."/>
            <person name="Huang W."/>
            <person name="Kawashima T."/>
            <person name="Lemaire P."/>
            <person name="Martinez D."/>
            <person name="Meinertzhagen I.A."/>
            <person name="Necula S."/>
            <person name="Nonaka M."/>
            <person name="Putnam N."/>
            <person name="Rash S."/>
            <person name="Saiga H."/>
            <person name="Satake M."/>
            <person name="Terry A."/>
            <person name="Yamada L."/>
            <person name="Wang H.G."/>
            <person name="Awazu S."/>
            <person name="Azumi K."/>
            <person name="Boore J."/>
            <person name="Branno M."/>
            <person name="Chin-Bow S."/>
            <person name="DeSantis R."/>
            <person name="Doyle S."/>
            <person name="Francino P."/>
            <person name="Keys D.N."/>
            <person name="Haga S."/>
            <person name="Hayashi H."/>
            <person name="Hino K."/>
            <person name="Imai K.S."/>
            <person name="Inaba K."/>
            <person name="Kano S."/>
            <person name="Kobayashi K."/>
            <person name="Kobayashi M."/>
            <person name="Lee B.I."/>
            <person name="Makabe K.W."/>
            <person name="Manohar C."/>
            <person name="Matassi G."/>
            <person name="Medina M."/>
            <person name="Mochizuki Y."/>
            <person name="Mount S."/>
            <person name="Morishita T."/>
            <person name="Miura S."/>
            <person name="Nakayama A."/>
            <person name="Nishizaka S."/>
            <person name="Nomoto H."/>
            <person name="Ohta F."/>
            <person name="Oishi K."/>
            <person name="Rigoutsos I."/>
            <person name="Sano M."/>
            <person name="Sasaki A."/>
            <person name="Sasakura Y."/>
            <person name="Shoguchi E."/>
            <person name="Shin-i T."/>
            <person name="Spagnuolo A."/>
            <person name="Stainier D."/>
            <person name="Suzuki M.M."/>
            <person name="Tassy O."/>
            <person name="Takatori N."/>
            <person name="Tokuoka M."/>
            <person name="Yagi K."/>
            <person name="Yoshizaki F."/>
            <person name="Wada S."/>
            <person name="Zhang C."/>
            <person name="Hyatt P.D."/>
            <person name="Larimer F."/>
            <person name="Detter C."/>
            <person name="Doggett N."/>
            <person name="Glavina T."/>
            <person name="Hawkins T."/>
            <person name="Richardson P."/>
            <person name="Lucas S."/>
            <person name="Kohara Y."/>
            <person name="Levine M."/>
            <person name="Satoh N."/>
            <person name="Rokhsar D.S."/>
        </authorList>
    </citation>
    <scope>NUCLEOTIDE SEQUENCE [LARGE SCALE GENOMIC DNA]</scope>
</reference>
<organism evidence="5 6">
    <name type="scientific">Ciona intestinalis</name>
    <name type="common">Transparent sea squirt</name>
    <name type="synonym">Ascidia intestinalis</name>
    <dbReference type="NCBI Taxonomy" id="7719"/>
    <lineage>
        <taxon>Eukaryota</taxon>
        <taxon>Metazoa</taxon>
        <taxon>Chordata</taxon>
        <taxon>Tunicata</taxon>
        <taxon>Ascidiacea</taxon>
        <taxon>Phlebobranchia</taxon>
        <taxon>Cionidae</taxon>
        <taxon>Ciona</taxon>
    </lineage>
</organism>
<dbReference type="PANTHER" id="PTHR12480:SF6">
    <property type="entry name" value="2-OXOGLUTARATE AND IRON-DEPENDENT OXYGENASE JMJD4"/>
    <property type="match status" value="1"/>
</dbReference>
<evidence type="ECO:0000256" key="2">
    <source>
        <dbReference type="ARBA" id="ARBA00047762"/>
    </source>
</evidence>
<dbReference type="SMART" id="SM00558">
    <property type="entry name" value="JmjC"/>
    <property type="match status" value="1"/>
</dbReference>
<sequence length="332" mass="39452">MEGWRFESRAGEFVPNFDKLVELFGETEVPVADCSKKNFNSHEKIKMKFKDFVKYWKSKINGDNEERSLYLKDWHCRREFPSYDIYTTPPYFTSDWLNELFDKVVVSFSEDDYRFVYMGPTGTWTPFHADVYRSYSWSANICGRKKWVMFPPSEEEKLKDINGHLPFDIRDIISDDVIKPTHIEVEQEAGEIMFVPSGWHHQVYNMEDTISINHNWFNGCCINLVWRFLQSELRLVEREIDDCRASMDEEEWTNHCQVLMLCNTGINYQRFHSLLEHIIKTRCDVIMRGVTSQPKTKRDKRKVDYDIRTFRPNSFYRGAISSLTVPCSKGRI</sequence>
<dbReference type="GO" id="GO:0005634">
    <property type="term" value="C:nucleus"/>
    <property type="evidence" value="ECO:0000318"/>
    <property type="project" value="GO_Central"/>
</dbReference>
<comment type="similarity">
    <text evidence="1">Belongs to the JMJD6 family.</text>
</comment>
<evidence type="ECO:0000259" key="4">
    <source>
        <dbReference type="PROSITE" id="PS51184"/>
    </source>
</evidence>
<dbReference type="InterPro" id="IPR003347">
    <property type="entry name" value="JmjC_dom"/>
</dbReference>
<dbReference type="GO" id="GO:0005737">
    <property type="term" value="C:cytoplasm"/>
    <property type="evidence" value="ECO:0000318"/>
    <property type="project" value="GO_Central"/>
</dbReference>
<evidence type="ECO:0000313" key="6">
    <source>
        <dbReference type="Proteomes" id="UP000008144"/>
    </source>
</evidence>
<dbReference type="STRING" id="7719.ENSCINP00000030588"/>
<dbReference type="Gene3D" id="2.60.120.650">
    <property type="entry name" value="Cupin"/>
    <property type="match status" value="1"/>
</dbReference>
<dbReference type="PANTHER" id="PTHR12480">
    <property type="entry name" value="ARGININE DEMETHYLASE AND LYSYL-HYDROXYLASE JMJD"/>
    <property type="match status" value="1"/>
</dbReference>
<evidence type="ECO:0000256" key="3">
    <source>
        <dbReference type="ARBA" id="ARBA00082904"/>
    </source>
</evidence>
<keyword evidence="6" id="KW-1185">Reference proteome</keyword>
<comment type="catalytic activity">
    <reaction evidence="2">
        <text>L-lysyl-[protein] + 2-oxoglutarate + O2 = 4-hydroxy-L-lysyl-[protein] + succinate + CO2</text>
        <dbReference type="Rhea" id="RHEA:57156"/>
        <dbReference type="Rhea" id="RHEA-COMP:9752"/>
        <dbReference type="Rhea" id="RHEA-COMP:15084"/>
        <dbReference type="ChEBI" id="CHEBI:15379"/>
        <dbReference type="ChEBI" id="CHEBI:16526"/>
        <dbReference type="ChEBI" id="CHEBI:16810"/>
        <dbReference type="ChEBI" id="CHEBI:29969"/>
        <dbReference type="ChEBI" id="CHEBI:30031"/>
        <dbReference type="ChEBI" id="CHEBI:141495"/>
    </reaction>
</comment>
<evidence type="ECO:0000313" key="5">
    <source>
        <dbReference type="Ensembl" id="ENSCINP00000030588.1"/>
    </source>
</evidence>
<dbReference type="Ensembl" id="ENSCINT00000036557.1">
    <property type="protein sequence ID" value="ENSCINP00000030588.1"/>
    <property type="gene ID" value="ENSCING00000021996.1"/>
</dbReference>